<evidence type="ECO:0000313" key="10">
    <source>
        <dbReference type="EMBL" id="CUP15160.1"/>
    </source>
</evidence>
<evidence type="ECO:0000259" key="9">
    <source>
        <dbReference type="Pfam" id="PF12704"/>
    </source>
</evidence>
<dbReference type="RefSeq" id="WP_330378438.1">
    <property type="nucleotide sequence ID" value="NZ_CATYWZ010000058.1"/>
</dbReference>
<evidence type="ECO:0000313" key="12">
    <source>
        <dbReference type="Proteomes" id="UP000095512"/>
    </source>
</evidence>
<dbReference type="AlphaFoldDB" id="A0A174L119"/>
<keyword evidence="13" id="KW-1185">Reference proteome</keyword>
<dbReference type="GO" id="GO:0005886">
    <property type="term" value="C:plasma membrane"/>
    <property type="evidence" value="ECO:0007669"/>
    <property type="project" value="UniProtKB-SubCell"/>
</dbReference>
<organism evidence="10 12">
    <name type="scientific">Enterocloster clostridioformis</name>
    <dbReference type="NCBI Taxonomy" id="1531"/>
    <lineage>
        <taxon>Bacteria</taxon>
        <taxon>Bacillati</taxon>
        <taxon>Bacillota</taxon>
        <taxon>Clostridia</taxon>
        <taxon>Lachnospirales</taxon>
        <taxon>Lachnospiraceae</taxon>
        <taxon>Enterocloster</taxon>
    </lineage>
</organism>
<feature type="domain" description="ABC3 transporter permease C-terminal" evidence="8">
    <location>
        <begin position="264"/>
        <end position="387"/>
    </location>
</feature>
<feature type="transmembrane region" description="Helical" evidence="7">
    <location>
        <begin position="21"/>
        <end position="40"/>
    </location>
</feature>
<dbReference type="InterPro" id="IPR025857">
    <property type="entry name" value="MacB_PCD"/>
</dbReference>
<proteinExistence type="inferred from homology"/>
<keyword evidence="3 7" id="KW-0812">Transmembrane</keyword>
<evidence type="ECO:0000313" key="11">
    <source>
        <dbReference type="EMBL" id="SQB15776.1"/>
    </source>
</evidence>
<gene>
    <name evidence="10" type="ORF">ERS852480_02735</name>
    <name evidence="11" type="ORF">NCTC11224_04861</name>
</gene>
<reference evidence="10 12" key="1">
    <citation type="submission" date="2015-09" db="EMBL/GenBank/DDBJ databases">
        <authorList>
            <consortium name="Pathogen Informatics"/>
        </authorList>
    </citation>
    <scope>NUCLEOTIDE SEQUENCE [LARGE SCALE GENOMIC DNA]</scope>
    <source>
        <strain evidence="10 12">2789STDY5834865</strain>
    </source>
</reference>
<evidence type="ECO:0000259" key="8">
    <source>
        <dbReference type="Pfam" id="PF02687"/>
    </source>
</evidence>
<keyword evidence="5 7" id="KW-0472">Membrane</keyword>
<comment type="subcellular location">
    <subcellularLocation>
        <location evidence="1">Cell membrane</location>
        <topology evidence="1">Multi-pass membrane protein</topology>
    </subcellularLocation>
</comment>
<dbReference type="GO" id="GO:0022857">
    <property type="term" value="F:transmembrane transporter activity"/>
    <property type="evidence" value="ECO:0007669"/>
    <property type="project" value="TreeGrafter"/>
</dbReference>
<accession>A0A174L119</accession>
<keyword evidence="4 7" id="KW-1133">Transmembrane helix</keyword>
<evidence type="ECO:0000256" key="7">
    <source>
        <dbReference type="SAM" id="Phobius"/>
    </source>
</evidence>
<feature type="transmembrane region" description="Helical" evidence="7">
    <location>
        <begin position="353"/>
        <end position="375"/>
    </location>
</feature>
<feature type="transmembrane region" description="Helical" evidence="7">
    <location>
        <begin position="256"/>
        <end position="278"/>
    </location>
</feature>
<keyword evidence="2" id="KW-1003">Cell membrane</keyword>
<feature type="domain" description="MacB-like periplasmic core" evidence="9">
    <location>
        <begin position="22"/>
        <end position="228"/>
    </location>
</feature>
<evidence type="ECO:0000256" key="4">
    <source>
        <dbReference type="ARBA" id="ARBA00022989"/>
    </source>
</evidence>
<evidence type="ECO:0000256" key="2">
    <source>
        <dbReference type="ARBA" id="ARBA00022475"/>
    </source>
</evidence>
<dbReference type="Proteomes" id="UP000095512">
    <property type="component" value="Unassembled WGS sequence"/>
</dbReference>
<dbReference type="InterPro" id="IPR003838">
    <property type="entry name" value="ABC3_permease_C"/>
</dbReference>
<evidence type="ECO:0000256" key="1">
    <source>
        <dbReference type="ARBA" id="ARBA00004651"/>
    </source>
</evidence>
<protein>
    <submittedName>
        <fullName evidence="10">ABC transporter permease</fullName>
    </submittedName>
</protein>
<name>A0A174L119_9FIRM</name>
<dbReference type="PANTHER" id="PTHR30572">
    <property type="entry name" value="MEMBRANE COMPONENT OF TRANSPORTER-RELATED"/>
    <property type="match status" value="1"/>
</dbReference>
<sequence length="584" mass="64089">MKHYHDLVPISAKIHRKQNRMSIFCIVLSVFLVTAIFGMADMFVRSQILQAQIDGGNFHIGIRNLTAEDAALIAMRPDIKSTARYGVLNYRGKDGYLLSGKNAIVMGSDEAWITDMQVNNVVEGNFPQTITEAMVTENTKKRLGFQLGDQITIDTSAGSQLHYTISGFCKDASKTMSEDSYGICLTTDAFRALFTGVNSDKLEDYGMMLYIQFTNPWTARQAIAELKAAYGLLDKQVSENTKLLGMYGQSDSSFMLYTYAAAGVLFVLVLLAGIMMIASSLNCHVAQRFEFFGLMRCIGATPKQVMKLVRKEALGWCRLAVPLGILVGIVVIWSLCAVLRILSPEYFREMPVFGLSIPSILAGVLIGFLTVLLAAGSPAKKAAKVSPLAAVSGITNSFQSAKKAANTKWFKIDTALGIYHAKGSKKNLILMSGSFALSIILFLSFSVTVEFMNHSLTPLRPWTADLSIISSDFSCSVGSHLLEELQESPVVKAAYGRKFAYDVPVTVNGMETKVDLISYEQRQFGWAKEYLLSGSIAEVQNEESTGFIVFEPENKIQVGDVVTIHKNGQSQEMKISGMLSTSPF</sequence>
<evidence type="ECO:0000256" key="6">
    <source>
        <dbReference type="ARBA" id="ARBA00038076"/>
    </source>
</evidence>
<evidence type="ECO:0000256" key="5">
    <source>
        <dbReference type="ARBA" id="ARBA00023136"/>
    </source>
</evidence>
<evidence type="ECO:0000313" key="13">
    <source>
        <dbReference type="Proteomes" id="UP000251853"/>
    </source>
</evidence>
<dbReference type="Pfam" id="PF12704">
    <property type="entry name" value="MacB_PCD"/>
    <property type="match status" value="1"/>
</dbReference>
<reference evidence="11 13" key="2">
    <citation type="submission" date="2018-06" db="EMBL/GenBank/DDBJ databases">
        <authorList>
            <consortium name="Pathogen Informatics"/>
            <person name="Doyle S."/>
        </authorList>
    </citation>
    <scope>NUCLEOTIDE SEQUENCE [LARGE SCALE GENOMIC DNA]</scope>
    <source>
        <strain evidence="11 13">NCTC11224</strain>
    </source>
</reference>
<dbReference type="EMBL" id="UAVW01000018">
    <property type="protein sequence ID" value="SQB15776.1"/>
    <property type="molecule type" value="Genomic_DNA"/>
</dbReference>
<evidence type="ECO:0000256" key="3">
    <source>
        <dbReference type="ARBA" id="ARBA00022692"/>
    </source>
</evidence>
<dbReference type="Pfam" id="PF02687">
    <property type="entry name" value="FtsX"/>
    <property type="match status" value="1"/>
</dbReference>
<dbReference type="InterPro" id="IPR050250">
    <property type="entry name" value="Macrolide_Exporter_MacB"/>
</dbReference>
<feature type="transmembrane region" description="Helical" evidence="7">
    <location>
        <begin position="316"/>
        <end position="341"/>
    </location>
</feature>
<dbReference type="Proteomes" id="UP000251853">
    <property type="component" value="Unassembled WGS sequence"/>
</dbReference>
<feature type="transmembrane region" description="Helical" evidence="7">
    <location>
        <begin position="428"/>
        <end position="449"/>
    </location>
</feature>
<comment type="similarity">
    <text evidence="6">Belongs to the ABC-4 integral membrane protein family.</text>
</comment>
<dbReference type="PANTHER" id="PTHR30572:SF4">
    <property type="entry name" value="ABC TRANSPORTER PERMEASE YTRF"/>
    <property type="match status" value="1"/>
</dbReference>
<dbReference type="EMBL" id="CZAB01000023">
    <property type="protein sequence ID" value="CUP15160.1"/>
    <property type="molecule type" value="Genomic_DNA"/>
</dbReference>